<dbReference type="InterPro" id="IPR019533">
    <property type="entry name" value="Peptidase_S26"/>
</dbReference>
<dbReference type="EMBL" id="CANL01000087">
    <property type="protein sequence ID" value="CCM66031.1"/>
    <property type="molecule type" value="Genomic_DNA"/>
</dbReference>
<dbReference type="PROSITE" id="PS00760">
    <property type="entry name" value="SPASE_I_2"/>
    <property type="match status" value="1"/>
</dbReference>
<proteinExistence type="inferred from homology"/>
<protein>
    <recommendedName>
        <fullName evidence="4 7">Signal peptidase I</fullName>
        <ecNumber evidence="4 7">3.4.21.89</ecNumber>
    </recommendedName>
</protein>
<dbReference type="Pfam" id="PF10502">
    <property type="entry name" value="Peptidase_S26"/>
    <property type="match status" value="1"/>
</dbReference>
<dbReference type="InterPro" id="IPR019757">
    <property type="entry name" value="Pept_S26A_signal_pept_1_Lys-AS"/>
</dbReference>
<feature type="domain" description="Peptidase S26" evidence="8">
    <location>
        <begin position="11"/>
        <end position="135"/>
    </location>
</feature>
<dbReference type="InterPro" id="IPR000223">
    <property type="entry name" value="Pept_S26A_signal_pept_1"/>
</dbReference>
<comment type="caution">
    <text evidence="9">The sequence shown here is derived from an EMBL/GenBank/DDBJ whole genome shotgun (WGS) entry which is preliminary data.</text>
</comment>
<dbReference type="PANTHER" id="PTHR43390:SF1">
    <property type="entry name" value="CHLOROPLAST PROCESSING PEPTIDASE"/>
    <property type="match status" value="1"/>
</dbReference>
<evidence type="ECO:0000313" key="9">
    <source>
        <dbReference type="EMBL" id="CCM66031.1"/>
    </source>
</evidence>
<dbReference type="GO" id="GO:0006465">
    <property type="term" value="P:signal peptide processing"/>
    <property type="evidence" value="ECO:0007669"/>
    <property type="project" value="InterPro"/>
</dbReference>
<dbReference type="SUPFAM" id="SSF51306">
    <property type="entry name" value="LexA/Signal peptidase"/>
    <property type="match status" value="1"/>
</dbReference>
<evidence type="ECO:0000256" key="5">
    <source>
        <dbReference type="ARBA" id="ARBA00022801"/>
    </source>
</evidence>
<reference evidence="9 10" key="1">
    <citation type="journal article" date="2013" name="ISME J.">
        <title>Metabolic model for the filamentous 'Candidatus Microthrix parvicella' based on genomic and metagenomic analyses.</title>
        <authorList>
            <person name="Jon McIlroy S."/>
            <person name="Kristiansen R."/>
            <person name="Albertsen M."/>
            <person name="Michael Karst S."/>
            <person name="Rossetti S."/>
            <person name="Lund Nielsen J."/>
            <person name="Tandoi V."/>
            <person name="James Seviour R."/>
            <person name="Nielsen P.H."/>
        </authorList>
    </citation>
    <scope>NUCLEOTIDE SEQUENCE [LARGE SCALE GENOMIC DNA]</scope>
    <source>
        <strain evidence="9 10">RN1</strain>
    </source>
</reference>
<dbReference type="eggNOG" id="COG0681">
    <property type="taxonomic scope" value="Bacteria"/>
</dbReference>
<sequence>MKHHLGIGTTAVLARLGITPYRVAEDSMAPALRPDDGLLTMRLHRPRRGTIVVLEHPERPGFILVKRIVGLPGETVAIEDGQVLIDNAPLTEPWAQGHSGRNGRWDVSTSSMFVASDARELTRSDSRSFGPLPIAGTRRVIHVVHRGKTSAVPT</sequence>
<comment type="similarity">
    <text evidence="3 7">Belongs to the peptidase S26 family.</text>
</comment>
<dbReference type="STRING" id="1229780.BN381_90102"/>
<dbReference type="HOGENOM" id="CLU_028723_5_2_11"/>
<comment type="catalytic activity">
    <reaction evidence="1 7">
        <text>Cleavage of hydrophobic, N-terminal signal or leader sequences from secreted and periplasmic proteins.</text>
        <dbReference type="EC" id="3.4.21.89"/>
    </reaction>
</comment>
<dbReference type="Proteomes" id="UP000018291">
    <property type="component" value="Unassembled WGS sequence"/>
</dbReference>
<dbReference type="AlphaFoldDB" id="R4Z798"/>
<dbReference type="RefSeq" id="WP_012231560.1">
    <property type="nucleotide sequence ID" value="NZ_HG422565.1"/>
</dbReference>
<dbReference type="InterPro" id="IPR036286">
    <property type="entry name" value="LexA/Signal_pep-like_sf"/>
</dbReference>
<dbReference type="CDD" id="cd06530">
    <property type="entry name" value="S26_SPase_I"/>
    <property type="match status" value="1"/>
</dbReference>
<evidence type="ECO:0000259" key="8">
    <source>
        <dbReference type="Pfam" id="PF10502"/>
    </source>
</evidence>
<keyword evidence="5 7" id="KW-0378">Hydrolase</keyword>
<evidence type="ECO:0000256" key="7">
    <source>
        <dbReference type="RuleBase" id="RU362042"/>
    </source>
</evidence>
<dbReference type="PRINTS" id="PR00727">
    <property type="entry name" value="LEADERPTASE"/>
</dbReference>
<feature type="active site" evidence="6">
    <location>
        <position position="66"/>
    </location>
</feature>
<evidence type="ECO:0000313" key="10">
    <source>
        <dbReference type="Proteomes" id="UP000018291"/>
    </source>
</evidence>
<comment type="subcellular location">
    <subcellularLocation>
        <location evidence="2">Cell membrane</location>
        <topology evidence="2">Single-pass type II membrane protein</topology>
    </subcellularLocation>
    <subcellularLocation>
        <location evidence="7">Membrane</location>
        <topology evidence="7">Single-pass type II membrane protein</topology>
    </subcellularLocation>
</comment>
<evidence type="ECO:0000256" key="3">
    <source>
        <dbReference type="ARBA" id="ARBA00009370"/>
    </source>
</evidence>
<accession>R4Z798</accession>
<evidence type="ECO:0000256" key="6">
    <source>
        <dbReference type="PIRSR" id="PIRSR600223-1"/>
    </source>
</evidence>
<evidence type="ECO:0000256" key="1">
    <source>
        <dbReference type="ARBA" id="ARBA00000677"/>
    </source>
</evidence>
<gene>
    <name evidence="9" type="ORF">BN381_90102</name>
</gene>
<keyword evidence="7" id="KW-0645">Protease</keyword>
<keyword evidence="10" id="KW-1185">Reference proteome</keyword>
<dbReference type="Gene3D" id="2.10.109.10">
    <property type="entry name" value="Umud Fragment, subunit A"/>
    <property type="match status" value="1"/>
</dbReference>
<evidence type="ECO:0000256" key="2">
    <source>
        <dbReference type="ARBA" id="ARBA00004401"/>
    </source>
</evidence>
<dbReference type="GO" id="GO:0005886">
    <property type="term" value="C:plasma membrane"/>
    <property type="evidence" value="ECO:0007669"/>
    <property type="project" value="UniProtKB-SubCell"/>
</dbReference>
<evidence type="ECO:0000256" key="4">
    <source>
        <dbReference type="ARBA" id="ARBA00013208"/>
    </source>
</evidence>
<dbReference type="GO" id="GO:0004252">
    <property type="term" value="F:serine-type endopeptidase activity"/>
    <property type="evidence" value="ECO:0007669"/>
    <property type="project" value="InterPro"/>
</dbReference>
<dbReference type="OrthoDB" id="1467636at2"/>
<organism evidence="9 10">
    <name type="scientific">Candidatus Neomicrothrix parvicella RN1</name>
    <dbReference type="NCBI Taxonomy" id="1229780"/>
    <lineage>
        <taxon>Bacteria</taxon>
        <taxon>Bacillati</taxon>
        <taxon>Actinomycetota</taxon>
        <taxon>Acidimicrobiia</taxon>
        <taxon>Acidimicrobiales</taxon>
        <taxon>Microthrixaceae</taxon>
        <taxon>Candidatus Neomicrothrix</taxon>
    </lineage>
</organism>
<dbReference type="PANTHER" id="PTHR43390">
    <property type="entry name" value="SIGNAL PEPTIDASE I"/>
    <property type="match status" value="1"/>
</dbReference>
<feature type="active site" evidence="6">
    <location>
        <position position="27"/>
    </location>
</feature>
<name>R4Z798_9ACTN</name>
<dbReference type="EC" id="3.4.21.89" evidence="4 7"/>
<dbReference type="GO" id="GO:0009003">
    <property type="term" value="F:signal peptidase activity"/>
    <property type="evidence" value="ECO:0007669"/>
    <property type="project" value="UniProtKB-EC"/>
</dbReference>
<dbReference type="NCBIfam" id="TIGR02227">
    <property type="entry name" value="sigpep_I_bact"/>
    <property type="match status" value="1"/>
</dbReference>